<sequence length="78" mass="8825">MMKTRAHGEDMMKTQAHGEDMMKTQTHEVRGKAETANIFGDSDDEDGLDSEAPLHYQQTMALSEPHTGSGHKIYNYKR</sequence>
<dbReference type="EMBL" id="JAAKFY010000015">
    <property type="protein sequence ID" value="KAF3844497.1"/>
    <property type="molecule type" value="Genomic_DNA"/>
</dbReference>
<keyword evidence="3" id="KW-1185">Reference proteome</keyword>
<protein>
    <submittedName>
        <fullName evidence="2">Uncharacterized protein</fullName>
    </submittedName>
</protein>
<name>A0A7J5Y784_DISMA</name>
<feature type="region of interest" description="Disordered" evidence="1">
    <location>
        <begin position="1"/>
        <end position="29"/>
    </location>
</feature>
<dbReference type="Proteomes" id="UP000518266">
    <property type="component" value="Unassembled WGS sequence"/>
</dbReference>
<evidence type="ECO:0000313" key="2">
    <source>
        <dbReference type="EMBL" id="KAF3844497.1"/>
    </source>
</evidence>
<reference evidence="2 3" key="1">
    <citation type="submission" date="2020-03" db="EMBL/GenBank/DDBJ databases">
        <title>Dissostichus mawsoni Genome sequencing and assembly.</title>
        <authorList>
            <person name="Park H."/>
        </authorList>
    </citation>
    <scope>NUCLEOTIDE SEQUENCE [LARGE SCALE GENOMIC DNA]</scope>
    <source>
        <strain evidence="2">DM0001</strain>
        <tissue evidence="2">Muscle</tissue>
    </source>
</reference>
<evidence type="ECO:0000313" key="3">
    <source>
        <dbReference type="Proteomes" id="UP000518266"/>
    </source>
</evidence>
<proteinExistence type="predicted"/>
<accession>A0A7J5Y784</accession>
<dbReference type="AlphaFoldDB" id="A0A7J5Y784"/>
<comment type="caution">
    <text evidence="2">The sequence shown here is derived from an EMBL/GenBank/DDBJ whole genome shotgun (WGS) entry which is preliminary data.</text>
</comment>
<organism evidence="2 3">
    <name type="scientific">Dissostichus mawsoni</name>
    <name type="common">Antarctic cod</name>
    <dbReference type="NCBI Taxonomy" id="36200"/>
    <lineage>
        <taxon>Eukaryota</taxon>
        <taxon>Metazoa</taxon>
        <taxon>Chordata</taxon>
        <taxon>Craniata</taxon>
        <taxon>Vertebrata</taxon>
        <taxon>Euteleostomi</taxon>
        <taxon>Actinopterygii</taxon>
        <taxon>Neopterygii</taxon>
        <taxon>Teleostei</taxon>
        <taxon>Neoteleostei</taxon>
        <taxon>Acanthomorphata</taxon>
        <taxon>Eupercaria</taxon>
        <taxon>Perciformes</taxon>
        <taxon>Notothenioidei</taxon>
        <taxon>Nototheniidae</taxon>
        <taxon>Dissostichus</taxon>
    </lineage>
</organism>
<evidence type="ECO:0000256" key="1">
    <source>
        <dbReference type="SAM" id="MobiDB-lite"/>
    </source>
</evidence>
<gene>
    <name evidence="2" type="ORF">F7725_007660</name>
</gene>